<evidence type="ECO:0000313" key="12">
    <source>
        <dbReference type="EMBL" id="HIS33201.1"/>
    </source>
</evidence>
<dbReference type="PANTHER" id="PTHR45846">
    <property type="entry name" value="TRNA-DIHYDROURIDINE(47) SYNTHASE [NAD(P)(+)]-LIKE"/>
    <property type="match status" value="1"/>
</dbReference>
<evidence type="ECO:0000256" key="2">
    <source>
        <dbReference type="ARBA" id="ARBA00022630"/>
    </source>
</evidence>
<feature type="binding site" evidence="9">
    <location>
        <position position="133"/>
    </location>
    <ligand>
        <name>FMN</name>
        <dbReference type="ChEBI" id="CHEBI:58210"/>
    </ligand>
</feature>
<evidence type="ECO:0000256" key="3">
    <source>
        <dbReference type="ARBA" id="ARBA00022643"/>
    </source>
</evidence>
<sequence length="328" mass="37993">MRFYFAPMEGITGYVYRGVHHRFFPGMDKYFSPFLTAATGKSAASREMRDLLPEKNRGYTLVPQILTNRAPDFAELCERLSAYGYREVNLNLGCPSGTVVSKKRGAGFLGVPEELDAFLDEIFQKTELEISIKTRIGVSEPEEFGRILEIYNRYPLKELIIHPRVREDFYKNTPDWDTFAWALEASRAPVCYNGDLFTKAAYGRFRERFPQTENVMLGRGLLRNPCLVREIRGTDCLDKPRLLAFHDALCEEYEGVLSGDRNVLFKMKELWFYMGNLFKDSKKYLKRIKKAQKLPEYRETVRELFAERELSREEEAGRDISFSPEAGA</sequence>
<dbReference type="InterPro" id="IPR018517">
    <property type="entry name" value="tRNA_hU_synthase_CS"/>
</dbReference>
<comment type="similarity">
    <text evidence="7">Belongs to the dus family.</text>
</comment>
<dbReference type="InterPro" id="IPR035587">
    <property type="entry name" value="DUS-like_FMN-bd"/>
</dbReference>
<feature type="compositionally biased region" description="Basic and acidic residues" evidence="10">
    <location>
        <begin position="309"/>
        <end position="318"/>
    </location>
</feature>
<dbReference type="Proteomes" id="UP000823935">
    <property type="component" value="Unassembled WGS sequence"/>
</dbReference>
<dbReference type="Pfam" id="PF01207">
    <property type="entry name" value="Dus"/>
    <property type="match status" value="1"/>
</dbReference>
<keyword evidence="3 7" id="KW-0288">FMN</keyword>
<dbReference type="InterPro" id="IPR013785">
    <property type="entry name" value="Aldolase_TIM"/>
</dbReference>
<evidence type="ECO:0000259" key="11">
    <source>
        <dbReference type="Pfam" id="PF01207"/>
    </source>
</evidence>
<feature type="active site" description="Proton donor" evidence="8">
    <location>
        <position position="94"/>
    </location>
</feature>
<proteinExistence type="inferred from homology"/>
<protein>
    <recommendedName>
        <fullName evidence="7">tRNA-dihydrouridine synthase</fullName>
        <ecNumber evidence="7">1.3.1.-</ecNumber>
    </recommendedName>
</protein>
<organism evidence="12 13">
    <name type="scientific">Candidatus Limivivens intestinipullorum</name>
    <dbReference type="NCBI Taxonomy" id="2840858"/>
    <lineage>
        <taxon>Bacteria</taxon>
        <taxon>Bacillati</taxon>
        <taxon>Bacillota</taxon>
        <taxon>Clostridia</taxon>
        <taxon>Lachnospirales</taxon>
        <taxon>Lachnospiraceae</taxon>
        <taxon>Lachnospiraceae incertae sedis</taxon>
        <taxon>Candidatus Limivivens</taxon>
    </lineage>
</organism>
<evidence type="ECO:0000256" key="5">
    <source>
        <dbReference type="ARBA" id="ARBA00022857"/>
    </source>
</evidence>
<feature type="binding site" evidence="9">
    <location>
        <position position="64"/>
    </location>
    <ligand>
        <name>FMN</name>
        <dbReference type="ChEBI" id="CHEBI:58210"/>
    </ligand>
</feature>
<dbReference type="CDD" id="cd02801">
    <property type="entry name" value="DUS_like_FMN"/>
    <property type="match status" value="1"/>
</dbReference>
<comment type="cofactor">
    <cofactor evidence="1 7 9">
        <name>FMN</name>
        <dbReference type="ChEBI" id="CHEBI:58210"/>
    </cofactor>
</comment>
<dbReference type="InterPro" id="IPR001269">
    <property type="entry name" value="DUS_fam"/>
</dbReference>
<feature type="binding site" evidence="9">
    <location>
        <position position="162"/>
    </location>
    <ligand>
        <name>FMN</name>
        <dbReference type="ChEBI" id="CHEBI:58210"/>
    </ligand>
</feature>
<dbReference type="PROSITE" id="PS01136">
    <property type="entry name" value="UPF0034"/>
    <property type="match status" value="1"/>
</dbReference>
<dbReference type="GO" id="GO:0003723">
    <property type="term" value="F:RNA binding"/>
    <property type="evidence" value="ECO:0007669"/>
    <property type="project" value="TreeGrafter"/>
</dbReference>
<dbReference type="EMBL" id="DVIQ01000114">
    <property type="protein sequence ID" value="HIS33201.1"/>
    <property type="molecule type" value="Genomic_DNA"/>
</dbReference>
<name>A0A9D1EX14_9FIRM</name>
<reference evidence="12" key="1">
    <citation type="submission" date="2020-10" db="EMBL/GenBank/DDBJ databases">
        <authorList>
            <person name="Gilroy R."/>
        </authorList>
    </citation>
    <scope>NUCLEOTIDE SEQUENCE</scope>
    <source>
        <strain evidence="12">CHK190-19873</strain>
    </source>
</reference>
<comment type="caution">
    <text evidence="12">The sequence shown here is derived from an EMBL/GenBank/DDBJ whole genome shotgun (WGS) entry which is preliminary data.</text>
</comment>
<comment type="function">
    <text evidence="7">Catalyzes the synthesis of 5,6-dihydrouridine (D), a modified base found in the D-loop of most tRNAs, via the reduction of the C5-C6 double bond in target uridines.</text>
</comment>
<keyword evidence="6 7" id="KW-0560">Oxidoreductase</keyword>
<accession>A0A9D1EX14</accession>
<dbReference type="EC" id="1.3.1.-" evidence="7"/>
<dbReference type="PIRSF" id="PIRSF006621">
    <property type="entry name" value="Dus"/>
    <property type="match status" value="1"/>
</dbReference>
<feature type="binding site" evidence="9">
    <location>
        <begin position="218"/>
        <end position="219"/>
    </location>
    <ligand>
        <name>FMN</name>
        <dbReference type="ChEBI" id="CHEBI:58210"/>
    </ligand>
</feature>
<dbReference type="PANTHER" id="PTHR45846:SF1">
    <property type="entry name" value="TRNA-DIHYDROURIDINE(47) SYNTHASE [NAD(P)(+)]-LIKE"/>
    <property type="match status" value="1"/>
</dbReference>
<keyword evidence="4 7" id="KW-0819">tRNA processing</keyword>
<evidence type="ECO:0000256" key="8">
    <source>
        <dbReference type="PIRSR" id="PIRSR006621-1"/>
    </source>
</evidence>
<evidence type="ECO:0000256" key="1">
    <source>
        <dbReference type="ARBA" id="ARBA00001917"/>
    </source>
</evidence>
<evidence type="ECO:0000256" key="10">
    <source>
        <dbReference type="SAM" id="MobiDB-lite"/>
    </source>
</evidence>
<evidence type="ECO:0000256" key="4">
    <source>
        <dbReference type="ARBA" id="ARBA00022694"/>
    </source>
</evidence>
<dbReference type="Gene3D" id="3.20.20.70">
    <property type="entry name" value="Aldolase class I"/>
    <property type="match status" value="1"/>
</dbReference>
<dbReference type="SUPFAM" id="SSF51395">
    <property type="entry name" value="FMN-linked oxidoreductases"/>
    <property type="match status" value="1"/>
</dbReference>
<gene>
    <name evidence="12" type="ORF">IAB44_16900</name>
</gene>
<dbReference type="GO" id="GO:0050660">
    <property type="term" value="F:flavin adenine dinucleotide binding"/>
    <property type="evidence" value="ECO:0007669"/>
    <property type="project" value="InterPro"/>
</dbReference>
<keyword evidence="2 7" id="KW-0285">Flavoprotein</keyword>
<keyword evidence="9" id="KW-0547">Nucleotide-binding</keyword>
<keyword evidence="5" id="KW-0521">NADP</keyword>
<feature type="domain" description="DUS-like FMN-binding" evidence="11">
    <location>
        <begin position="5"/>
        <end position="309"/>
    </location>
</feature>
<evidence type="ECO:0000256" key="7">
    <source>
        <dbReference type="PIRNR" id="PIRNR006621"/>
    </source>
</evidence>
<dbReference type="AlphaFoldDB" id="A0A9D1EX14"/>
<evidence type="ECO:0000256" key="9">
    <source>
        <dbReference type="PIRSR" id="PIRSR006621-2"/>
    </source>
</evidence>
<evidence type="ECO:0000313" key="13">
    <source>
        <dbReference type="Proteomes" id="UP000823935"/>
    </source>
</evidence>
<feature type="region of interest" description="Disordered" evidence="10">
    <location>
        <begin position="309"/>
        <end position="328"/>
    </location>
</feature>
<evidence type="ECO:0000256" key="6">
    <source>
        <dbReference type="ARBA" id="ARBA00023002"/>
    </source>
</evidence>
<reference evidence="12" key="2">
    <citation type="journal article" date="2021" name="PeerJ">
        <title>Extensive microbial diversity within the chicken gut microbiome revealed by metagenomics and culture.</title>
        <authorList>
            <person name="Gilroy R."/>
            <person name="Ravi A."/>
            <person name="Getino M."/>
            <person name="Pursley I."/>
            <person name="Horton D.L."/>
            <person name="Alikhan N.F."/>
            <person name="Baker D."/>
            <person name="Gharbi K."/>
            <person name="Hall N."/>
            <person name="Watson M."/>
            <person name="Adriaenssens E.M."/>
            <person name="Foster-Nyarko E."/>
            <person name="Jarju S."/>
            <person name="Secka A."/>
            <person name="Antonio M."/>
            <person name="Oren A."/>
            <person name="Chaudhuri R.R."/>
            <person name="La Ragione R."/>
            <person name="Hildebrand F."/>
            <person name="Pallen M.J."/>
        </authorList>
    </citation>
    <scope>NUCLEOTIDE SEQUENCE</scope>
    <source>
        <strain evidence="12">CHK190-19873</strain>
    </source>
</reference>
<dbReference type="GO" id="GO:0017150">
    <property type="term" value="F:tRNA dihydrouridine synthase activity"/>
    <property type="evidence" value="ECO:0007669"/>
    <property type="project" value="InterPro"/>
</dbReference>